<keyword evidence="2" id="KW-1185">Reference proteome</keyword>
<protein>
    <submittedName>
        <fullName evidence="1">Uncharacterized protein</fullName>
    </submittedName>
</protein>
<evidence type="ECO:0000313" key="1">
    <source>
        <dbReference type="EMBL" id="KAK3082123.1"/>
    </source>
</evidence>
<accession>A0ACC3DZV2</accession>
<comment type="caution">
    <text evidence="1">The sequence shown here is derived from an EMBL/GenBank/DDBJ whole genome shotgun (WGS) entry which is preliminary data.</text>
</comment>
<dbReference type="EMBL" id="JAWDJW010000008">
    <property type="protein sequence ID" value="KAK3082123.1"/>
    <property type="molecule type" value="Genomic_DNA"/>
</dbReference>
<sequence>MPRPRIAGPEQMCTSIIGLPDACNLQSPLIDLPLELRTSICSPSAPATANTSLLLVCPQKYQDINTLFFERTVFDCSHLRILLWMRADERLLNPFHRLSTPQPHATTNTTTTVRLRKHIKDSEFKDLIVGGLTGFYMKVKNGYYLYFHLLVILPSLKIADLCFRVDPETWVEAMDAAGKINKMVKARQFCNDTTFAFLSALELADIWTEGAVDSPSKGTWRIFIAFDDQDTNVRKELMVDFTSMHVFQE</sequence>
<proteinExistence type="predicted"/>
<name>A0ACC3DZV2_9PEZI</name>
<organism evidence="1 2">
    <name type="scientific">Coniosporium uncinatum</name>
    <dbReference type="NCBI Taxonomy" id="93489"/>
    <lineage>
        <taxon>Eukaryota</taxon>
        <taxon>Fungi</taxon>
        <taxon>Dikarya</taxon>
        <taxon>Ascomycota</taxon>
        <taxon>Pezizomycotina</taxon>
        <taxon>Dothideomycetes</taxon>
        <taxon>Dothideomycetes incertae sedis</taxon>
        <taxon>Coniosporium</taxon>
    </lineage>
</organism>
<gene>
    <name evidence="1" type="ORF">LTS18_003383</name>
</gene>
<dbReference type="Proteomes" id="UP001186974">
    <property type="component" value="Unassembled WGS sequence"/>
</dbReference>
<reference evidence="1" key="1">
    <citation type="submission" date="2024-09" db="EMBL/GenBank/DDBJ databases">
        <title>Black Yeasts Isolated from many extreme environments.</title>
        <authorList>
            <person name="Coleine C."/>
            <person name="Stajich J.E."/>
            <person name="Selbmann L."/>
        </authorList>
    </citation>
    <scope>NUCLEOTIDE SEQUENCE</scope>
    <source>
        <strain evidence="1">CCFEE 5737</strain>
    </source>
</reference>
<evidence type="ECO:0000313" key="2">
    <source>
        <dbReference type="Proteomes" id="UP001186974"/>
    </source>
</evidence>